<dbReference type="EMBL" id="ABNAVX010000058">
    <property type="protein sequence ID" value="ELI8104601.1"/>
    <property type="molecule type" value="Genomic_DNA"/>
</dbReference>
<evidence type="ECO:0000313" key="3">
    <source>
        <dbReference type="Proteomes" id="UP001182355"/>
    </source>
</evidence>
<feature type="region of interest" description="Disordered" evidence="1">
    <location>
        <begin position="79"/>
        <end position="98"/>
    </location>
</feature>
<evidence type="ECO:0000313" key="2">
    <source>
        <dbReference type="EMBL" id="ELI8104601.1"/>
    </source>
</evidence>
<comment type="caution">
    <text evidence="2">The sequence shown here is derived from an EMBL/GenBank/DDBJ whole genome shotgun (WGS) entry which is preliminary data.</text>
</comment>
<dbReference type="AlphaFoldDB" id="A0AAD2Z6V8"/>
<proteinExistence type="predicted"/>
<sequence>MTIGKENYAEIIAGCLSAFDCAKRGEEHERLYENGYLYAGMLHRINAMTAHSPPLPPAMAEQRKAANIDNWLEYYAANSNTQNHGPTRTGSDRGGYGD</sequence>
<evidence type="ECO:0000256" key="1">
    <source>
        <dbReference type="SAM" id="MobiDB-lite"/>
    </source>
</evidence>
<dbReference type="Proteomes" id="UP001182355">
    <property type="component" value="Unassembled WGS sequence"/>
</dbReference>
<reference evidence="2" key="1">
    <citation type="submission" date="2023-02" db="EMBL/GenBank/DDBJ databases">
        <authorList>
            <person name="Ashton P.M."/>
            <person name="Dallman T."/>
            <person name="Nair S."/>
            <person name="De Pinna E."/>
            <person name="Peters T."/>
            <person name="Grant K."/>
        </authorList>
    </citation>
    <scope>NUCLEOTIDE SEQUENCE</scope>
    <source>
        <strain evidence="2">01103883</strain>
    </source>
</reference>
<feature type="compositionally biased region" description="Polar residues" evidence="1">
    <location>
        <begin position="79"/>
        <end position="89"/>
    </location>
</feature>
<protein>
    <submittedName>
        <fullName evidence="2">Uncharacterized protein</fullName>
    </submittedName>
</protein>
<gene>
    <name evidence="2" type="ORF">RSF11_004380</name>
</gene>
<name>A0AAD2Z6V8_YEREN</name>
<organism evidence="2 3">
    <name type="scientific">Yersinia enterocolitica</name>
    <dbReference type="NCBI Taxonomy" id="630"/>
    <lineage>
        <taxon>Bacteria</taxon>
        <taxon>Pseudomonadati</taxon>
        <taxon>Pseudomonadota</taxon>
        <taxon>Gammaproteobacteria</taxon>
        <taxon>Enterobacterales</taxon>
        <taxon>Yersiniaceae</taxon>
        <taxon>Yersinia</taxon>
    </lineage>
</organism>
<accession>A0AAD2Z6V8</accession>